<feature type="coiled-coil region" evidence="1">
    <location>
        <begin position="364"/>
        <end position="425"/>
    </location>
</feature>
<keyword evidence="4" id="KW-1185">Reference proteome</keyword>
<feature type="coiled-coil region" evidence="1">
    <location>
        <begin position="573"/>
        <end position="752"/>
    </location>
</feature>
<evidence type="ECO:0000256" key="1">
    <source>
        <dbReference type="SAM" id="Coils"/>
    </source>
</evidence>
<gene>
    <name evidence="3" type="ORF">OOZ53_26080</name>
</gene>
<proteinExistence type="predicted"/>
<name>A0ABT4VVU9_9HYPH</name>
<evidence type="ECO:0000313" key="3">
    <source>
        <dbReference type="EMBL" id="MDA4848847.1"/>
    </source>
</evidence>
<dbReference type="PANTHER" id="PTHR41259">
    <property type="entry name" value="DOUBLE-STRAND BREAK REPAIR RAD50 ATPASE, PUTATIVE-RELATED"/>
    <property type="match status" value="1"/>
</dbReference>
<feature type="domain" description="RecF/RecN/SMC N-terminal" evidence="2">
    <location>
        <begin position="3"/>
        <end position="883"/>
    </location>
</feature>
<feature type="coiled-coil region" evidence="1">
    <location>
        <begin position="204"/>
        <end position="340"/>
    </location>
</feature>
<dbReference type="Proteomes" id="UP001148313">
    <property type="component" value="Unassembled WGS sequence"/>
</dbReference>
<keyword evidence="1" id="KW-0175">Coiled coil</keyword>
<dbReference type="InterPro" id="IPR003395">
    <property type="entry name" value="RecF/RecN/SMC_N"/>
</dbReference>
<dbReference type="Pfam" id="PF02463">
    <property type="entry name" value="SMC_N"/>
    <property type="match status" value="1"/>
</dbReference>
<dbReference type="Gene3D" id="3.40.50.300">
    <property type="entry name" value="P-loop containing nucleotide triphosphate hydrolases"/>
    <property type="match status" value="2"/>
</dbReference>
<reference evidence="3" key="1">
    <citation type="submission" date="2022-11" db="EMBL/GenBank/DDBJ databases">
        <title>Hoeflea poritis sp. nov., isolated from scleractinian coral Porites lutea.</title>
        <authorList>
            <person name="Zhang G."/>
            <person name="Wei Q."/>
            <person name="Cai L."/>
        </authorList>
    </citation>
    <scope>NUCLEOTIDE SEQUENCE</scope>
    <source>
        <strain evidence="3">E7-10</strain>
    </source>
</reference>
<accession>A0ABT4VVU9</accession>
<protein>
    <submittedName>
        <fullName evidence="3">AAA family ATPase</fullName>
    </submittedName>
</protein>
<organism evidence="3 4">
    <name type="scientific">Hoeflea poritis</name>
    <dbReference type="NCBI Taxonomy" id="2993659"/>
    <lineage>
        <taxon>Bacteria</taxon>
        <taxon>Pseudomonadati</taxon>
        <taxon>Pseudomonadota</taxon>
        <taxon>Alphaproteobacteria</taxon>
        <taxon>Hyphomicrobiales</taxon>
        <taxon>Rhizobiaceae</taxon>
        <taxon>Hoeflea</taxon>
    </lineage>
</organism>
<sequence length="902" mass="99924">MKIRSIAVNQFKKFTTPMCLDDIGDGLNVVVGPNEMGKSTLLDALKAALFEKYSSKAQPIVALQNDRNQAAPVVELAFEVDDGIYRIRKRFVKKPYAHLFCPDGRNLEGDEAEVTLRDLLGFDEPGKSGAKPETLGMWNVLWVQQGQSFGALDLPDSARSNLHSALESEVGEVLGGKRGRALPDAVDKKLSELVTSTGRPRGDYKELIDEVETMRSELEGLKSRRSDLSKTLEDLEAEQETLARLSSEEQDQKVKQELDAARTRHGELAKLESRIEAATTDVELKKRNLEQAEQAQAERRDLKEQVKTDAEAVDAAKEKLNEVRQTDRELRKQVEGLRKDTKKAEDGVTEADKTVLMARRVLTAVQRDGRIRELQERYEKAKEAEKKQRAAQQGAAVIFVTDENIEAIRDAARKLETARSRLSAAATLVSFDMPSNRLSKIEVDGATLAADQTSVEAVEGTTITIPDYGSISVQPAIKDRDRLITQQRDANDALKASLEECGVKSVGAAEEQLAKREKLLRGAELARQEAALHAPATDDYDAGAEPLADHIAGLKTIHEGALTDLGIGSLPTEKEAEQALASAQESAQEARDTLTTARAALGGPEEEMGRIQTELGSVKTRYDDGRERLEKLKKSLTEAEEQTSDDDLDAGVSVARKELADQEKAVSELEDRREGETLPQLEARISRLETALQERRDKRSGLNEKIIGLRSHIEALEGAGLDEDIQQKAREVELADDQLQRYEREVSVLTLLLSTLRSAETEAKERYLSPVLKRVRPYLQLLFPGAEIAIDENLHIVGVVRENGYEESFEHLSMGTQEQIAVLVRLAFAEMLVEQGHPATVVLDDALVFSDDRRMGRMFDILNIVGQQVQIIVLTCREQLFEGIGGRHLSLRAVKTEELVSA</sequence>
<dbReference type="PANTHER" id="PTHR41259:SF1">
    <property type="entry name" value="DOUBLE-STRAND BREAK REPAIR RAD50 ATPASE, PUTATIVE-RELATED"/>
    <property type="match status" value="1"/>
</dbReference>
<dbReference type="RefSeq" id="WP_271092729.1">
    <property type="nucleotide sequence ID" value="NZ_JAPJZH010000036.1"/>
</dbReference>
<dbReference type="EMBL" id="JAPJZH010000036">
    <property type="protein sequence ID" value="MDA4848847.1"/>
    <property type="molecule type" value="Genomic_DNA"/>
</dbReference>
<dbReference type="InterPro" id="IPR027417">
    <property type="entry name" value="P-loop_NTPase"/>
</dbReference>
<comment type="caution">
    <text evidence="3">The sequence shown here is derived from an EMBL/GenBank/DDBJ whole genome shotgun (WGS) entry which is preliminary data.</text>
</comment>
<evidence type="ECO:0000313" key="4">
    <source>
        <dbReference type="Proteomes" id="UP001148313"/>
    </source>
</evidence>
<dbReference type="SUPFAM" id="SSF52540">
    <property type="entry name" value="P-loop containing nucleoside triphosphate hydrolases"/>
    <property type="match status" value="1"/>
</dbReference>
<evidence type="ECO:0000259" key="2">
    <source>
        <dbReference type="Pfam" id="PF02463"/>
    </source>
</evidence>